<protein>
    <recommendedName>
        <fullName evidence="2">Pyridoxal phosphate homeostasis protein</fullName>
        <shortName evidence="2">PLP homeostasis protein</shortName>
    </recommendedName>
</protein>
<evidence type="ECO:0000256" key="1">
    <source>
        <dbReference type="ARBA" id="ARBA00022898"/>
    </source>
</evidence>
<sequence>MWRTMVDGEVAKALKYVLECMSTAAMARTPNVAALCPQPRLVAVTKTKPKEMIIEAYAAGQRHFGENYVQELVDKGNDAQILTLCPDIKWHMIGHLQTNKIKKVIEVPNLFCIETIDSIKLATAVNSGVEKYLGNKKLKIYVQVNTSDEQNKSGVDADHVNELVGHVLQNCAHLDLVGLMTIGAFDHDLSEGPNPDFQKLLKCRASVCESHCLEPKDVELSMGMSNDFEHAILVGSTNVRVGSTIFGARAIKK</sequence>
<dbReference type="FunFam" id="3.20.20.10:FF:000007">
    <property type="entry name" value="Pyridoxal phosphate homeostasis protein"/>
    <property type="match status" value="1"/>
</dbReference>
<reference evidence="6 7" key="1">
    <citation type="journal article" date="2024" name="BMC Genomics">
        <title>Genome assembly of redclaw crayfish (Cherax quadricarinatus) provides insights into its immune adaptation and hypoxia tolerance.</title>
        <authorList>
            <person name="Liu Z."/>
            <person name="Zheng J."/>
            <person name="Li H."/>
            <person name="Fang K."/>
            <person name="Wang S."/>
            <person name="He J."/>
            <person name="Zhou D."/>
            <person name="Weng S."/>
            <person name="Chi M."/>
            <person name="Gu Z."/>
            <person name="He J."/>
            <person name="Li F."/>
            <person name="Wang M."/>
        </authorList>
    </citation>
    <scope>NUCLEOTIDE SEQUENCE [LARGE SCALE GENOMIC DNA]</scope>
    <source>
        <strain evidence="6">ZL_2023a</strain>
    </source>
</reference>
<evidence type="ECO:0000256" key="3">
    <source>
        <dbReference type="PIRSR" id="PIRSR004848-1"/>
    </source>
</evidence>
<comment type="similarity">
    <text evidence="2 4">Belongs to the pyridoxal phosphate-binding protein YggS/PROSC family.</text>
</comment>
<dbReference type="CDD" id="cd06822">
    <property type="entry name" value="PLPDE_III_YBL036c_euk"/>
    <property type="match status" value="1"/>
</dbReference>
<dbReference type="NCBIfam" id="TIGR00044">
    <property type="entry name" value="YggS family pyridoxal phosphate-dependent enzyme"/>
    <property type="match status" value="1"/>
</dbReference>
<keyword evidence="1 2" id="KW-0663">Pyridoxal phosphate</keyword>
<comment type="function">
    <text evidence="2">Pyridoxal 5'-phosphate (PLP)-binding protein, which may be involved in intracellular homeostatic regulation of pyridoxal 5'-phosphate (PLP), the active form of vitamin B6.</text>
</comment>
<dbReference type="SUPFAM" id="SSF51419">
    <property type="entry name" value="PLP-binding barrel"/>
    <property type="match status" value="1"/>
</dbReference>
<evidence type="ECO:0000313" key="7">
    <source>
        <dbReference type="Proteomes" id="UP001445076"/>
    </source>
</evidence>
<evidence type="ECO:0000256" key="2">
    <source>
        <dbReference type="HAMAP-Rule" id="MF_03225"/>
    </source>
</evidence>
<dbReference type="PROSITE" id="PS01211">
    <property type="entry name" value="UPF0001"/>
    <property type="match status" value="1"/>
</dbReference>
<comment type="caution">
    <text evidence="6">The sequence shown here is derived from an EMBL/GenBank/DDBJ whole genome shotgun (WGS) entry which is preliminary data.</text>
</comment>
<dbReference type="InterPro" id="IPR011078">
    <property type="entry name" value="PyrdxlP_homeostasis"/>
</dbReference>
<dbReference type="EMBL" id="JARKIK010000006">
    <property type="protein sequence ID" value="KAK8751155.1"/>
    <property type="molecule type" value="Genomic_DNA"/>
</dbReference>
<evidence type="ECO:0000256" key="4">
    <source>
        <dbReference type="RuleBase" id="RU004514"/>
    </source>
</evidence>
<proteinExistence type="inferred from homology"/>
<dbReference type="Gene3D" id="3.20.20.10">
    <property type="entry name" value="Alanine racemase"/>
    <property type="match status" value="1"/>
</dbReference>
<dbReference type="PANTHER" id="PTHR10146:SF14">
    <property type="entry name" value="PYRIDOXAL PHOSPHATE HOMEOSTASIS PROTEIN"/>
    <property type="match status" value="1"/>
</dbReference>
<dbReference type="Proteomes" id="UP001445076">
    <property type="component" value="Unassembled WGS sequence"/>
</dbReference>
<gene>
    <name evidence="6" type="ORF">OTU49_013258</name>
</gene>
<keyword evidence="7" id="KW-1185">Reference proteome</keyword>
<organism evidence="6 7">
    <name type="scientific">Cherax quadricarinatus</name>
    <name type="common">Australian red claw crayfish</name>
    <dbReference type="NCBI Taxonomy" id="27406"/>
    <lineage>
        <taxon>Eukaryota</taxon>
        <taxon>Metazoa</taxon>
        <taxon>Ecdysozoa</taxon>
        <taxon>Arthropoda</taxon>
        <taxon>Crustacea</taxon>
        <taxon>Multicrustacea</taxon>
        <taxon>Malacostraca</taxon>
        <taxon>Eumalacostraca</taxon>
        <taxon>Eucarida</taxon>
        <taxon>Decapoda</taxon>
        <taxon>Pleocyemata</taxon>
        <taxon>Astacidea</taxon>
        <taxon>Parastacoidea</taxon>
        <taxon>Parastacidae</taxon>
        <taxon>Cherax</taxon>
    </lineage>
</organism>
<name>A0AAW0Y2X4_CHEQU</name>
<dbReference type="PIRSF" id="PIRSF004848">
    <property type="entry name" value="YBL036c_PLPDEIII"/>
    <property type="match status" value="1"/>
</dbReference>
<evidence type="ECO:0000259" key="5">
    <source>
        <dbReference type="Pfam" id="PF01168"/>
    </source>
</evidence>
<dbReference type="PANTHER" id="PTHR10146">
    <property type="entry name" value="PROLINE SYNTHETASE CO-TRANSCRIBED BACTERIAL HOMOLOG PROTEIN"/>
    <property type="match status" value="1"/>
</dbReference>
<dbReference type="InterPro" id="IPR001608">
    <property type="entry name" value="Ala_racemase_N"/>
</dbReference>
<comment type="cofactor">
    <cofactor evidence="3">
        <name>pyridoxal 5'-phosphate</name>
        <dbReference type="ChEBI" id="CHEBI:597326"/>
    </cofactor>
</comment>
<evidence type="ECO:0000313" key="6">
    <source>
        <dbReference type="EMBL" id="KAK8751155.1"/>
    </source>
</evidence>
<feature type="modified residue" description="N6-(pyridoxal phosphate)lysine" evidence="2 3">
    <location>
        <position position="46"/>
    </location>
</feature>
<feature type="domain" description="Alanine racemase N-terminal" evidence="5">
    <location>
        <begin position="31"/>
        <end position="249"/>
    </location>
</feature>
<dbReference type="GO" id="GO:0030170">
    <property type="term" value="F:pyridoxal phosphate binding"/>
    <property type="evidence" value="ECO:0007669"/>
    <property type="project" value="UniProtKB-UniRule"/>
</dbReference>
<dbReference type="InterPro" id="IPR029066">
    <property type="entry name" value="PLP-binding_barrel"/>
</dbReference>
<dbReference type="Pfam" id="PF01168">
    <property type="entry name" value="Ala_racemase_N"/>
    <property type="match status" value="1"/>
</dbReference>
<accession>A0AAW0Y2X4</accession>
<dbReference type="HAMAP" id="MF_02087">
    <property type="entry name" value="PLP_homeostasis"/>
    <property type="match status" value="1"/>
</dbReference>
<dbReference type="AlphaFoldDB" id="A0AAW0Y2X4"/>